<dbReference type="Proteomes" id="UP000318053">
    <property type="component" value="Unassembled WGS sequence"/>
</dbReference>
<evidence type="ECO:0000313" key="3">
    <source>
        <dbReference type="Proteomes" id="UP000318053"/>
    </source>
</evidence>
<protein>
    <submittedName>
        <fullName evidence="2">Uncharacterized protein</fullName>
    </submittedName>
</protein>
<feature type="compositionally biased region" description="Basic and acidic residues" evidence="1">
    <location>
        <begin position="8"/>
        <end position="19"/>
    </location>
</feature>
<comment type="caution">
    <text evidence="2">The sequence shown here is derived from an EMBL/GenBank/DDBJ whole genome shotgun (WGS) entry which is preliminary data.</text>
</comment>
<dbReference type="AlphaFoldDB" id="A0A5C5YK57"/>
<accession>A0A5C5YK57</accession>
<gene>
    <name evidence="2" type="ORF">CA85_05830</name>
</gene>
<dbReference type="EMBL" id="SJPK01000001">
    <property type="protein sequence ID" value="TWT75293.1"/>
    <property type="molecule type" value="Genomic_DNA"/>
</dbReference>
<keyword evidence="3" id="KW-1185">Reference proteome</keyword>
<reference evidence="2 3" key="1">
    <citation type="submission" date="2019-02" db="EMBL/GenBank/DDBJ databases">
        <title>Deep-cultivation of Planctomycetes and their phenomic and genomic characterization uncovers novel biology.</title>
        <authorList>
            <person name="Wiegand S."/>
            <person name="Jogler M."/>
            <person name="Boedeker C."/>
            <person name="Pinto D."/>
            <person name="Vollmers J."/>
            <person name="Rivas-Marin E."/>
            <person name="Kohn T."/>
            <person name="Peeters S.H."/>
            <person name="Heuer A."/>
            <person name="Rast P."/>
            <person name="Oberbeckmann S."/>
            <person name="Bunk B."/>
            <person name="Jeske O."/>
            <person name="Meyerdierks A."/>
            <person name="Storesund J.E."/>
            <person name="Kallscheuer N."/>
            <person name="Luecker S."/>
            <person name="Lage O.M."/>
            <person name="Pohl T."/>
            <person name="Merkel B.J."/>
            <person name="Hornburger P."/>
            <person name="Mueller R.-W."/>
            <person name="Bruemmer F."/>
            <person name="Labrenz M."/>
            <person name="Spormann A.M."/>
            <person name="Op Den Camp H."/>
            <person name="Overmann J."/>
            <person name="Amann R."/>
            <person name="Jetten M.S.M."/>
            <person name="Mascher T."/>
            <person name="Medema M.H."/>
            <person name="Devos D.P."/>
            <person name="Kaster A.-K."/>
            <person name="Ovreas L."/>
            <person name="Rohde M."/>
            <person name="Galperin M.Y."/>
            <person name="Jogler C."/>
        </authorList>
    </citation>
    <scope>NUCLEOTIDE SEQUENCE [LARGE SCALE GENOMIC DNA]</scope>
    <source>
        <strain evidence="2 3">CA85</strain>
    </source>
</reference>
<proteinExistence type="predicted"/>
<name>A0A5C5YK57_9BACT</name>
<feature type="region of interest" description="Disordered" evidence="1">
    <location>
        <begin position="69"/>
        <end position="110"/>
    </location>
</feature>
<organism evidence="2 3">
    <name type="scientific">Allorhodopirellula solitaria</name>
    <dbReference type="NCBI Taxonomy" id="2527987"/>
    <lineage>
        <taxon>Bacteria</taxon>
        <taxon>Pseudomonadati</taxon>
        <taxon>Planctomycetota</taxon>
        <taxon>Planctomycetia</taxon>
        <taxon>Pirellulales</taxon>
        <taxon>Pirellulaceae</taxon>
        <taxon>Allorhodopirellula</taxon>
    </lineage>
</organism>
<evidence type="ECO:0000256" key="1">
    <source>
        <dbReference type="SAM" id="MobiDB-lite"/>
    </source>
</evidence>
<feature type="compositionally biased region" description="Polar residues" evidence="1">
    <location>
        <begin position="87"/>
        <end position="99"/>
    </location>
</feature>
<feature type="region of interest" description="Disordered" evidence="1">
    <location>
        <begin position="1"/>
        <end position="38"/>
    </location>
</feature>
<sequence length="193" mass="21803">MRVGRLSQDPRDISEGSSRRERRRDGKRRSMQTPTQAEGIVRGIFRGGVDAPVADTGCSWSVLTLARPRSMRRRGGRGGSITAAPEPSSTNGPRFNQVSRRFPPPFRRKSQKSCFKPLLTRISCPNRFLDPLDQVLAFRRPLKSASEFRLPAGYRPVRSVSESFPRTSAHVRQITKGGTPAFRSLWPQERRRS</sequence>
<evidence type="ECO:0000313" key="2">
    <source>
        <dbReference type="EMBL" id="TWT75293.1"/>
    </source>
</evidence>
<feature type="compositionally biased region" description="Basic residues" evidence="1">
    <location>
        <begin position="20"/>
        <end position="30"/>
    </location>
</feature>